<name>A0ABP6EB74_9ACTN</name>
<dbReference type="Gene3D" id="1.20.5.1930">
    <property type="match status" value="1"/>
</dbReference>
<feature type="transmembrane region" description="Helical" evidence="4">
    <location>
        <begin position="66"/>
        <end position="85"/>
    </location>
</feature>
<gene>
    <name evidence="6" type="ORF">GCM10010412_037530</name>
</gene>
<keyword evidence="7" id="KW-1185">Reference proteome</keyword>
<dbReference type="Proteomes" id="UP001501666">
    <property type="component" value="Unassembled WGS sequence"/>
</dbReference>
<feature type="transmembrane region" description="Helical" evidence="4">
    <location>
        <begin position="178"/>
        <end position="196"/>
    </location>
</feature>
<dbReference type="SUPFAM" id="SSF55874">
    <property type="entry name" value="ATPase domain of HSP90 chaperone/DNA topoisomerase II/histidine kinase"/>
    <property type="match status" value="1"/>
</dbReference>
<dbReference type="Gene3D" id="3.30.565.10">
    <property type="entry name" value="Histidine kinase-like ATPase, C-terminal domain"/>
    <property type="match status" value="1"/>
</dbReference>
<organism evidence="6 7">
    <name type="scientific">Nonomuraea recticatena</name>
    <dbReference type="NCBI Taxonomy" id="46178"/>
    <lineage>
        <taxon>Bacteria</taxon>
        <taxon>Bacillati</taxon>
        <taxon>Actinomycetota</taxon>
        <taxon>Actinomycetes</taxon>
        <taxon>Streptosporangiales</taxon>
        <taxon>Streptosporangiaceae</taxon>
        <taxon>Nonomuraea</taxon>
    </lineage>
</organism>
<keyword evidence="2" id="KW-0418">Kinase</keyword>
<evidence type="ECO:0000259" key="5">
    <source>
        <dbReference type="Pfam" id="PF07730"/>
    </source>
</evidence>
<evidence type="ECO:0000313" key="6">
    <source>
        <dbReference type="EMBL" id="GAA2663116.1"/>
    </source>
</evidence>
<feature type="transmembrane region" description="Helical" evidence="4">
    <location>
        <begin position="97"/>
        <end position="121"/>
    </location>
</feature>
<accession>A0ABP6EB74</accession>
<keyword evidence="4" id="KW-1133">Transmembrane helix</keyword>
<proteinExistence type="predicted"/>
<feature type="transmembrane region" description="Helical" evidence="4">
    <location>
        <begin position="202"/>
        <end position="224"/>
    </location>
</feature>
<dbReference type="InterPro" id="IPR036890">
    <property type="entry name" value="HATPase_C_sf"/>
</dbReference>
<keyword evidence="3" id="KW-0902">Two-component regulatory system</keyword>
<reference evidence="7" key="1">
    <citation type="journal article" date="2019" name="Int. J. Syst. Evol. Microbiol.">
        <title>The Global Catalogue of Microorganisms (GCM) 10K type strain sequencing project: providing services to taxonomists for standard genome sequencing and annotation.</title>
        <authorList>
            <consortium name="The Broad Institute Genomics Platform"/>
            <consortium name="The Broad Institute Genome Sequencing Center for Infectious Disease"/>
            <person name="Wu L."/>
            <person name="Ma J."/>
        </authorList>
    </citation>
    <scope>NUCLEOTIDE SEQUENCE [LARGE SCALE GENOMIC DNA]</scope>
    <source>
        <strain evidence="7">JCM 6835</strain>
    </source>
</reference>
<dbReference type="Pfam" id="PF07730">
    <property type="entry name" value="HisKA_3"/>
    <property type="match status" value="1"/>
</dbReference>
<sequence length="424" mass="44605">MGTGMDHRPGLTFSTSGSVPPSQAARWASFAAVTTNFDISPLFQNHILSASPAGARPPRIARVLRWARLATLATLGMTVLTSLVMPGVGLLREPDPLLVVLGALGIVLFAAALAGVLHAAVTPSVDPGVRRRVFTAATVASIPLAGPLAVPDWQTWAWIGGSVFATAPMLTTRRWPALAVMAAATAASAGVALWAGDQVRPYVAITVILGLSTLTISGLQVWLWNLLIEAQEGRAAQAGLAAVEERLRFARDVHDVLGHDLSVIALKAELAERLVFLAPDKAAQEAADLRRVAADALTNLRAAVHGYREVDLAAQLTAVAQVLRSSGVRCTVTGPDRELPREVAVQLATVLREATTNILRHSTAGWCEIAISGTRMTVTNDGAGQAAPDRHSSGLHGLRERLAEVGGALRTSVEGDVFHLEVTL</sequence>
<keyword evidence="4" id="KW-0812">Transmembrane</keyword>
<feature type="domain" description="Signal transduction histidine kinase subgroup 3 dimerisation and phosphoacceptor" evidence="5">
    <location>
        <begin position="245"/>
        <end position="312"/>
    </location>
</feature>
<keyword evidence="4" id="KW-0472">Membrane</keyword>
<dbReference type="InterPro" id="IPR050482">
    <property type="entry name" value="Sensor_HK_TwoCompSys"/>
</dbReference>
<dbReference type="PANTHER" id="PTHR24421">
    <property type="entry name" value="NITRATE/NITRITE SENSOR PROTEIN NARX-RELATED"/>
    <property type="match status" value="1"/>
</dbReference>
<comment type="caution">
    <text evidence="6">The sequence shown here is derived from an EMBL/GenBank/DDBJ whole genome shotgun (WGS) entry which is preliminary data.</text>
</comment>
<protein>
    <recommendedName>
        <fullName evidence="5">Signal transduction histidine kinase subgroup 3 dimerisation and phosphoacceptor domain-containing protein</fullName>
    </recommendedName>
</protein>
<evidence type="ECO:0000256" key="2">
    <source>
        <dbReference type="ARBA" id="ARBA00022777"/>
    </source>
</evidence>
<evidence type="ECO:0000256" key="1">
    <source>
        <dbReference type="ARBA" id="ARBA00022679"/>
    </source>
</evidence>
<keyword evidence="1" id="KW-0808">Transferase</keyword>
<evidence type="ECO:0000256" key="3">
    <source>
        <dbReference type="ARBA" id="ARBA00023012"/>
    </source>
</evidence>
<feature type="transmembrane region" description="Helical" evidence="4">
    <location>
        <begin position="133"/>
        <end position="150"/>
    </location>
</feature>
<dbReference type="InterPro" id="IPR011712">
    <property type="entry name" value="Sig_transdc_His_kin_sub3_dim/P"/>
</dbReference>
<dbReference type="CDD" id="cd16917">
    <property type="entry name" value="HATPase_UhpB-NarQ-NarX-like"/>
    <property type="match status" value="1"/>
</dbReference>
<dbReference type="EMBL" id="BAAATE010000008">
    <property type="protein sequence ID" value="GAA2663116.1"/>
    <property type="molecule type" value="Genomic_DNA"/>
</dbReference>
<evidence type="ECO:0000313" key="7">
    <source>
        <dbReference type="Proteomes" id="UP001501666"/>
    </source>
</evidence>
<evidence type="ECO:0000256" key="4">
    <source>
        <dbReference type="SAM" id="Phobius"/>
    </source>
</evidence>
<dbReference type="PANTHER" id="PTHR24421:SF63">
    <property type="entry name" value="SENSOR HISTIDINE KINASE DESK"/>
    <property type="match status" value="1"/>
</dbReference>